<dbReference type="eggNOG" id="ENOG5033SWC">
    <property type="taxonomic scope" value="Bacteria"/>
</dbReference>
<sequence length="214" mass="24293">MDDNKNKPMGLPLLYTLATLAGVAMLAILKACGIISMSWPVVIAGLVWVPTALLLITLWVATLLIWIGRTGKKIREYNRRRKISRTLDESMKGLTLNGVGPIYGIRRNKGENNTDYEKRIREKLGLSPRSLPKYETMEQLTLSNVGPIYGVVKKQDESWKHYRRRILKAAQTIDTVQLPTGKCAPGDRRTDIKARTCPYCHRPIKIKEERKHGL</sequence>
<gene>
    <name evidence="2" type="ORF">BLAHAN_04224</name>
</gene>
<keyword evidence="1" id="KW-0812">Transmembrane</keyword>
<protein>
    <submittedName>
        <fullName evidence="2">Uncharacterized protein</fullName>
    </submittedName>
</protein>
<dbReference type="EMBL" id="ABYU02000009">
    <property type="protein sequence ID" value="EEX22939.1"/>
    <property type="molecule type" value="Genomic_DNA"/>
</dbReference>
<dbReference type="HOGENOM" id="CLU_1445663_0_0_9"/>
<dbReference type="AlphaFoldDB" id="C9L4C7"/>
<comment type="caution">
    <text evidence="2">The sequence shown here is derived from an EMBL/GenBank/DDBJ whole genome shotgun (WGS) entry which is preliminary data.</text>
</comment>
<keyword evidence="1" id="KW-1133">Transmembrane helix</keyword>
<reference evidence="2" key="1">
    <citation type="submission" date="2009-09" db="EMBL/GenBank/DDBJ databases">
        <authorList>
            <person name="Weinstock G."/>
            <person name="Sodergren E."/>
            <person name="Clifton S."/>
            <person name="Fulton L."/>
            <person name="Fulton B."/>
            <person name="Courtney L."/>
            <person name="Fronick C."/>
            <person name="Harrison M."/>
            <person name="Strong C."/>
            <person name="Farmer C."/>
            <person name="Delahaunty K."/>
            <person name="Markovic C."/>
            <person name="Hall O."/>
            <person name="Minx P."/>
            <person name="Tomlinson C."/>
            <person name="Mitreva M."/>
            <person name="Nelson J."/>
            <person name="Hou S."/>
            <person name="Wollam A."/>
            <person name="Pepin K.H."/>
            <person name="Johnson M."/>
            <person name="Bhonagiri V."/>
            <person name="Nash W.E."/>
            <person name="Warren W."/>
            <person name="Chinwalla A."/>
            <person name="Mardis E.R."/>
            <person name="Wilson R.K."/>
        </authorList>
    </citation>
    <scope>NUCLEOTIDE SEQUENCE [LARGE SCALE GENOMIC DNA]</scope>
    <source>
        <strain evidence="2">DSM 20583</strain>
    </source>
</reference>
<organism evidence="2 3">
    <name type="scientific">Blautia hansenii DSM 20583</name>
    <dbReference type="NCBI Taxonomy" id="537007"/>
    <lineage>
        <taxon>Bacteria</taxon>
        <taxon>Bacillati</taxon>
        <taxon>Bacillota</taxon>
        <taxon>Clostridia</taxon>
        <taxon>Lachnospirales</taxon>
        <taxon>Lachnospiraceae</taxon>
        <taxon>Blautia</taxon>
    </lineage>
</organism>
<name>C9L4C7_BLAHA</name>
<keyword evidence="3" id="KW-1185">Reference proteome</keyword>
<evidence type="ECO:0000313" key="3">
    <source>
        <dbReference type="Proteomes" id="UP000003755"/>
    </source>
</evidence>
<evidence type="ECO:0000256" key="1">
    <source>
        <dbReference type="SAM" id="Phobius"/>
    </source>
</evidence>
<dbReference type="Proteomes" id="UP000003755">
    <property type="component" value="Unassembled WGS sequence"/>
</dbReference>
<evidence type="ECO:0000313" key="2">
    <source>
        <dbReference type="EMBL" id="EEX22939.1"/>
    </source>
</evidence>
<feature type="transmembrane region" description="Helical" evidence="1">
    <location>
        <begin position="42"/>
        <end position="67"/>
    </location>
</feature>
<feature type="transmembrane region" description="Helical" evidence="1">
    <location>
        <begin position="12"/>
        <end position="36"/>
    </location>
</feature>
<proteinExistence type="predicted"/>
<keyword evidence="1" id="KW-0472">Membrane</keyword>
<accession>C9L4C7</accession>
<dbReference type="STRING" id="537007.BLAHAN_04224"/>
<dbReference type="RefSeq" id="WP_004220610.1">
    <property type="nucleotide sequence ID" value="NZ_CP022413.2"/>
</dbReference>